<sequence>MKVAVSLLCLCLAVLFPAEGKPLHGVQFQGCTINIRLHELRKHCTAIIQHVSEGDSDIAIITNRILNSVKAVDRCCFLRELADFYLHAVFSHWNTVIPVLAKKHASPLANTVFIISQDLQACGCECGGDTLLKIQSVRKTFEKMEKNAGVEKALCDLEILLSWIERQL</sequence>
<evidence type="ECO:0000256" key="4">
    <source>
        <dbReference type="ARBA" id="ARBA00022525"/>
    </source>
</evidence>
<dbReference type="OrthoDB" id="9938154at2759"/>
<feature type="disulfide bond" evidence="6">
    <location>
        <begin position="75"/>
        <end position="124"/>
    </location>
</feature>
<dbReference type="Gene3D" id="1.20.1250.10">
    <property type="match status" value="1"/>
</dbReference>
<comment type="subcellular location">
    <subcellularLocation>
        <location evidence="1 7">Secreted</location>
    </subcellularLocation>
</comment>
<keyword evidence="5 7" id="KW-0732">Signal</keyword>
<proteinExistence type="inferred from homology"/>
<evidence type="ECO:0000256" key="3">
    <source>
        <dbReference type="ARBA" id="ARBA00022514"/>
    </source>
</evidence>
<evidence type="ECO:0000256" key="7">
    <source>
        <dbReference type="RuleBase" id="RU368043"/>
    </source>
</evidence>
<protein>
    <recommendedName>
        <fullName evidence="7">Interleukin family protein</fullName>
    </recommendedName>
</protein>
<organism evidence="8 9">
    <name type="scientific">Synaphobranchus kaupii</name>
    <name type="common">Kaup's arrowtooth eel</name>
    <dbReference type="NCBI Taxonomy" id="118154"/>
    <lineage>
        <taxon>Eukaryota</taxon>
        <taxon>Metazoa</taxon>
        <taxon>Chordata</taxon>
        <taxon>Craniata</taxon>
        <taxon>Vertebrata</taxon>
        <taxon>Euteleostomi</taxon>
        <taxon>Actinopterygii</taxon>
        <taxon>Neopterygii</taxon>
        <taxon>Teleostei</taxon>
        <taxon>Anguilliformes</taxon>
        <taxon>Synaphobranchidae</taxon>
        <taxon>Synaphobranchus</taxon>
    </lineage>
</organism>
<accession>A0A9Q1J0N4</accession>
<comment type="similarity">
    <text evidence="2 7">Belongs to the IL-10 family.</text>
</comment>
<comment type="caution">
    <text evidence="8">The sequence shown here is derived from an EMBL/GenBank/DDBJ whole genome shotgun (WGS) entry which is preliminary data.</text>
</comment>
<evidence type="ECO:0000256" key="6">
    <source>
        <dbReference type="PIRSR" id="PIRSR620443-51"/>
    </source>
</evidence>
<dbReference type="PANTHER" id="PTHR48482:SF3">
    <property type="entry name" value="INTERLEUKIN-19"/>
    <property type="match status" value="1"/>
</dbReference>
<feature type="disulfide bond" evidence="6">
    <location>
        <begin position="76"/>
        <end position="126"/>
    </location>
</feature>
<dbReference type="SUPFAM" id="SSF47266">
    <property type="entry name" value="4-helical cytokines"/>
    <property type="match status" value="1"/>
</dbReference>
<dbReference type="EMBL" id="JAINUF010000005">
    <property type="protein sequence ID" value="KAJ8360525.1"/>
    <property type="molecule type" value="Genomic_DNA"/>
</dbReference>
<dbReference type="GO" id="GO:0005125">
    <property type="term" value="F:cytokine activity"/>
    <property type="evidence" value="ECO:0007669"/>
    <property type="project" value="UniProtKB-UniRule"/>
</dbReference>
<dbReference type="PANTHER" id="PTHR48482">
    <property type="entry name" value="INTERLEUKIN-19-RELATED"/>
    <property type="match status" value="1"/>
</dbReference>
<reference evidence="8" key="1">
    <citation type="journal article" date="2023" name="Science">
        <title>Genome structures resolve the early diversification of teleost fishes.</title>
        <authorList>
            <person name="Parey E."/>
            <person name="Louis A."/>
            <person name="Montfort J."/>
            <person name="Bouchez O."/>
            <person name="Roques C."/>
            <person name="Iampietro C."/>
            <person name="Lluch J."/>
            <person name="Castinel A."/>
            <person name="Donnadieu C."/>
            <person name="Desvignes T."/>
            <person name="Floi Bucao C."/>
            <person name="Jouanno E."/>
            <person name="Wen M."/>
            <person name="Mejri S."/>
            <person name="Dirks R."/>
            <person name="Jansen H."/>
            <person name="Henkel C."/>
            <person name="Chen W.J."/>
            <person name="Zahm M."/>
            <person name="Cabau C."/>
            <person name="Klopp C."/>
            <person name="Thompson A.W."/>
            <person name="Robinson-Rechavi M."/>
            <person name="Braasch I."/>
            <person name="Lecointre G."/>
            <person name="Bobe J."/>
            <person name="Postlethwait J.H."/>
            <person name="Berthelot C."/>
            <person name="Roest Crollius H."/>
            <person name="Guiguen Y."/>
        </authorList>
    </citation>
    <scope>NUCLEOTIDE SEQUENCE</scope>
    <source>
        <strain evidence="8">WJC10195</strain>
    </source>
</reference>
<keyword evidence="6" id="KW-1015">Disulfide bond</keyword>
<evidence type="ECO:0000256" key="5">
    <source>
        <dbReference type="ARBA" id="ARBA00022729"/>
    </source>
</evidence>
<gene>
    <name evidence="8" type="ORF">SKAU_G00170500</name>
</gene>
<dbReference type="GO" id="GO:0005615">
    <property type="term" value="C:extracellular space"/>
    <property type="evidence" value="ECO:0007669"/>
    <property type="project" value="UniProtKB-UniRule"/>
</dbReference>
<dbReference type="Pfam" id="PF00726">
    <property type="entry name" value="IL10"/>
    <property type="match status" value="1"/>
</dbReference>
<dbReference type="AlphaFoldDB" id="A0A9Q1J0N4"/>
<feature type="signal peptide" evidence="7">
    <location>
        <begin position="1"/>
        <end position="20"/>
    </location>
</feature>
<feature type="disulfide bond" evidence="6">
    <location>
        <begin position="31"/>
        <end position="122"/>
    </location>
</feature>
<evidence type="ECO:0000256" key="2">
    <source>
        <dbReference type="ARBA" id="ARBA00008813"/>
    </source>
</evidence>
<dbReference type="InterPro" id="IPR020443">
    <property type="entry name" value="IL-10/19/20/24/26"/>
</dbReference>
<dbReference type="Proteomes" id="UP001152622">
    <property type="component" value="Chromosome 5"/>
</dbReference>
<feature type="chain" id="PRO_5040542626" description="Interleukin family protein" evidence="7">
    <location>
        <begin position="21"/>
        <end position="168"/>
    </location>
</feature>
<name>A0A9Q1J0N4_SYNKA</name>
<evidence type="ECO:0000313" key="8">
    <source>
        <dbReference type="EMBL" id="KAJ8360525.1"/>
    </source>
</evidence>
<keyword evidence="4 7" id="KW-0964">Secreted</keyword>
<keyword evidence="3 7" id="KW-0202">Cytokine</keyword>
<comment type="function">
    <text evidence="7">Immune regulatory cytokine.</text>
</comment>
<keyword evidence="9" id="KW-1185">Reference proteome</keyword>
<dbReference type="InterPro" id="IPR009079">
    <property type="entry name" value="4_helix_cytokine-like_core"/>
</dbReference>
<evidence type="ECO:0000313" key="9">
    <source>
        <dbReference type="Proteomes" id="UP001152622"/>
    </source>
</evidence>
<evidence type="ECO:0000256" key="1">
    <source>
        <dbReference type="ARBA" id="ARBA00004613"/>
    </source>
</evidence>